<dbReference type="Pfam" id="PF20078">
    <property type="entry name" value="DUF6473"/>
    <property type="match status" value="1"/>
</dbReference>
<dbReference type="Proteomes" id="UP000324252">
    <property type="component" value="Unassembled WGS sequence"/>
</dbReference>
<dbReference type="RefSeq" id="WP_149788190.1">
    <property type="nucleotide sequence ID" value="NZ_FNIO01000003.1"/>
</dbReference>
<dbReference type="InterPro" id="IPR045524">
    <property type="entry name" value="DUF6473"/>
</dbReference>
<evidence type="ECO:0000259" key="1">
    <source>
        <dbReference type="Pfam" id="PF20078"/>
    </source>
</evidence>
<evidence type="ECO:0000313" key="2">
    <source>
        <dbReference type="EMBL" id="SHJ96472.1"/>
    </source>
</evidence>
<feature type="domain" description="DUF6473" evidence="1">
    <location>
        <begin position="1"/>
        <end position="274"/>
    </location>
</feature>
<keyword evidence="3" id="KW-1185">Reference proteome</keyword>
<reference evidence="2 3" key="1">
    <citation type="submission" date="2016-11" db="EMBL/GenBank/DDBJ databases">
        <authorList>
            <person name="Varghese N."/>
            <person name="Submissions S."/>
        </authorList>
    </citation>
    <scope>NUCLEOTIDE SEQUENCE [LARGE SCALE GENOMIC DNA]</scope>
    <source>
        <strain evidence="2 3">DSM 29620</strain>
    </source>
</reference>
<proteinExistence type="predicted"/>
<dbReference type="AlphaFoldDB" id="A0A1H0H521"/>
<evidence type="ECO:0000313" key="3">
    <source>
        <dbReference type="Proteomes" id="UP000324252"/>
    </source>
</evidence>
<sequence length="275" mass="30494">MTYQQPGPQGLDYRACRYGTSRLTFRGPARMLDKPYIAFLGSTETYGKYIPVPFPALAEQSLQVPCVNLGCVNGGHDTYLHDPYVVEMAAQARVCVVQIGGAHNMSNRFYTVHPRRNDRFLRASPLMRQIFRDVDFTDFAFTRHMLESLRRFAPDRFAMLREELQAAWVARTRLLVQRLGGRAVLLWFAGHRPPDGPDAKGLGPDPLFIERWMIDALREDVADIVDATLGTAAQAAGGAGMVVPPGEEPVAAGMPGPAAHAEAAERLLPVLRRHL</sequence>
<organism evidence="2 3">
    <name type="scientific">Lutimaribacter pacificus</name>
    <dbReference type="NCBI Taxonomy" id="391948"/>
    <lineage>
        <taxon>Bacteria</taxon>
        <taxon>Pseudomonadati</taxon>
        <taxon>Pseudomonadota</taxon>
        <taxon>Alphaproteobacteria</taxon>
        <taxon>Rhodobacterales</taxon>
        <taxon>Roseobacteraceae</taxon>
        <taxon>Lutimaribacter</taxon>
    </lineage>
</organism>
<dbReference type="OrthoDB" id="7838347at2"/>
<protein>
    <recommendedName>
        <fullName evidence="1">DUF6473 domain-containing protein</fullName>
    </recommendedName>
</protein>
<dbReference type="EMBL" id="FQZZ01000002">
    <property type="protein sequence ID" value="SHJ96472.1"/>
    <property type="molecule type" value="Genomic_DNA"/>
</dbReference>
<accession>A0A1H0H521</accession>
<gene>
    <name evidence="2" type="ORF">SAMN05444142_102539</name>
</gene>
<name>A0A1H0H521_9RHOB</name>